<reference evidence="1" key="1">
    <citation type="submission" date="2019-11" db="EMBL/GenBank/DDBJ databases">
        <title>Nori genome reveals adaptations in red seaweeds to the harsh intertidal environment.</title>
        <authorList>
            <person name="Wang D."/>
            <person name="Mao Y."/>
        </authorList>
    </citation>
    <scope>NUCLEOTIDE SEQUENCE</scope>
    <source>
        <tissue evidence="1">Gametophyte</tissue>
    </source>
</reference>
<proteinExistence type="predicted"/>
<keyword evidence="2" id="KW-1185">Reference proteome</keyword>
<dbReference type="EMBL" id="CM020618">
    <property type="protein sequence ID" value="KAK1857699.1"/>
    <property type="molecule type" value="Genomic_DNA"/>
</dbReference>
<accession>A0ACC3BIE0</accession>
<gene>
    <name evidence="1" type="ORF">I4F81_000314</name>
</gene>
<organism evidence="1 2">
    <name type="scientific">Pyropia yezoensis</name>
    <name type="common">Susabi-nori</name>
    <name type="synonym">Porphyra yezoensis</name>
    <dbReference type="NCBI Taxonomy" id="2788"/>
    <lineage>
        <taxon>Eukaryota</taxon>
        <taxon>Rhodophyta</taxon>
        <taxon>Bangiophyceae</taxon>
        <taxon>Bangiales</taxon>
        <taxon>Bangiaceae</taxon>
        <taxon>Pyropia</taxon>
    </lineage>
</organism>
<evidence type="ECO:0000313" key="2">
    <source>
        <dbReference type="Proteomes" id="UP000798662"/>
    </source>
</evidence>
<name>A0ACC3BIE0_PYRYE</name>
<sequence>MRLAQRQPCAAFLPPPSGVAGSPHATSSACRFSGRSAAGALPTRRPQPGVRPPTDLRSGSVVGPQWTPPARQAVTAAAAAHSPPAPTPHASTSAPAIGRTPAFTPAELAATTLHLYNTMTRSKDVFEPAAPPAVTFYSCGPTVYDRAHIGNFRAFLVYDVAKRWLTARGYTVNHVMNLTDVDDKIITKVSRDGVGGSLDDAAALTHKYADAFFDDLSKLNVVPATTYPRATDHIPEMEELIGGLLRKGVAYEAGGSTYFSVDAYPAYGQLARLPPPSQTLTPTAGAGGLDADEYDRGDARDFALWKAWKPADGGVVWESPALGRGRPGWHIECTCMALKYLGTTIDIHGGGVDLVFPHHENERAQAEAATGTPYVRTWLHNAFVTIGGEGDKMSKSVGNWVSLDDVSPRAFRWLVVVAAYRSPLAFSAATVKAAGRTVRRLDALRAKLAAAAAAVGVDADADVDAVADGAGGARGGVDPAMAAAVASARGRFVAAMDDDLNTPRAAAALFGLVGAAEKALKAGGLSAATAAAVDGCLLDFDVVFGIFYTPPVPAAAAAAAAGGGEVPSAVATAAAAAGGGGDGNGVSAELQQLLAEREAARAAKDWARADEIRGQLGAAGWVVKDTPAGGVLVPVEGGV</sequence>
<dbReference type="Proteomes" id="UP000798662">
    <property type="component" value="Chromosome 1"/>
</dbReference>
<comment type="caution">
    <text evidence="1">The sequence shown here is derived from an EMBL/GenBank/DDBJ whole genome shotgun (WGS) entry which is preliminary data.</text>
</comment>
<protein>
    <submittedName>
        <fullName evidence="1">Uncharacterized protein</fullName>
    </submittedName>
</protein>
<evidence type="ECO:0000313" key="1">
    <source>
        <dbReference type="EMBL" id="KAK1857699.1"/>
    </source>
</evidence>